<reference evidence="2" key="1">
    <citation type="submission" date="2023-03" db="EMBL/GenBank/DDBJ databases">
        <title>Massive genome expansion in bonnet fungi (Mycena s.s.) driven by repeated elements and novel gene families across ecological guilds.</title>
        <authorList>
            <consortium name="Lawrence Berkeley National Laboratory"/>
            <person name="Harder C.B."/>
            <person name="Miyauchi S."/>
            <person name="Viragh M."/>
            <person name="Kuo A."/>
            <person name="Thoen E."/>
            <person name="Andreopoulos B."/>
            <person name="Lu D."/>
            <person name="Skrede I."/>
            <person name="Drula E."/>
            <person name="Henrissat B."/>
            <person name="Morin E."/>
            <person name="Kohler A."/>
            <person name="Barry K."/>
            <person name="LaButti K."/>
            <person name="Morin E."/>
            <person name="Salamov A."/>
            <person name="Lipzen A."/>
            <person name="Mereny Z."/>
            <person name="Hegedus B."/>
            <person name="Baldrian P."/>
            <person name="Stursova M."/>
            <person name="Weitz H."/>
            <person name="Taylor A."/>
            <person name="Grigoriev I.V."/>
            <person name="Nagy L.G."/>
            <person name="Martin F."/>
            <person name="Kauserud H."/>
        </authorList>
    </citation>
    <scope>NUCLEOTIDE SEQUENCE</scope>
    <source>
        <strain evidence="2">9144</strain>
    </source>
</reference>
<proteinExistence type="predicted"/>
<organism evidence="2 3">
    <name type="scientific">Mycena pura</name>
    <dbReference type="NCBI Taxonomy" id="153505"/>
    <lineage>
        <taxon>Eukaryota</taxon>
        <taxon>Fungi</taxon>
        <taxon>Dikarya</taxon>
        <taxon>Basidiomycota</taxon>
        <taxon>Agaricomycotina</taxon>
        <taxon>Agaricomycetes</taxon>
        <taxon>Agaricomycetidae</taxon>
        <taxon>Agaricales</taxon>
        <taxon>Marasmiineae</taxon>
        <taxon>Mycenaceae</taxon>
        <taxon>Mycena</taxon>
    </lineage>
</organism>
<dbReference type="AlphaFoldDB" id="A0AAD6YMH5"/>
<name>A0AAD6YMH5_9AGAR</name>
<dbReference type="EMBL" id="JARJCW010000006">
    <property type="protein sequence ID" value="KAJ7223573.1"/>
    <property type="molecule type" value="Genomic_DNA"/>
</dbReference>
<keyword evidence="1" id="KW-1133">Transmembrane helix</keyword>
<gene>
    <name evidence="2" type="ORF">GGX14DRAFT_540297</name>
</gene>
<evidence type="ECO:0000256" key="1">
    <source>
        <dbReference type="SAM" id="Phobius"/>
    </source>
</evidence>
<keyword evidence="1" id="KW-0812">Transmembrane</keyword>
<feature type="transmembrane region" description="Helical" evidence="1">
    <location>
        <begin position="241"/>
        <end position="264"/>
    </location>
</feature>
<keyword evidence="1" id="KW-0472">Membrane</keyword>
<accession>A0AAD6YMH5</accession>
<evidence type="ECO:0000313" key="3">
    <source>
        <dbReference type="Proteomes" id="UP001219525"/>
    </source>
</evidence>
<keyword evidence="3" id="KW-1185">Reference proteome</keyword>
<dbReference type="Proteomes" id="UP001219525">
    <property type="component" value="Unassembled WGS sequence"/>
</dbReference>
<feature type="transmembrane region" description="Helical" evidence="1">
    <location>
        <begin position="195"/>
        <end position="221"/>
    </location>
</feature>
<sequence>MQLRKLSRKIGEADPSQWPCVILSAFLATICQITKTGINLNVPLPMSVSEELLRLSVLTDTVKYANGAHHHLFKYNRVDDSPAVGSMAVLVRYIWLRQWNPVTVLFILSRYSPCVDVPATLYYSLGQNISLKQCSHLHGIFTCTAATPRCLPEQILTPQLGVILSIVTIHLFSKTAIYTSPPLAVAGCFLAQGEFILVAVPYVVTLLNDIAIVAYSVWIGLKRFRHSSSPLVVTLYRDGAMYFIILLAVSTINIVVLAAGPCYIADPKQEGMPGLLNAVLSTRVLLQVRHTADKPVNLSLNLETTSEVQVRASYMPD</sequence>
<evidence type="ECO:0000313" key="2">
    <source>
        <dbReference type="EMBL" id="KAJ7223573.1"/>
    </source>
</evidence>
<comment type="caution">
    <text evidence="2">The sequence shown here is derived from an EMBL/GenBank/DDBJ whole genome shotgun (WGS) entry which is preliminary data.</text>
</comment>
<protein>
    <submittedName>
        <fullName evidence="2">Uncharacterized protein</fullName>
    </submittedName>
</protein>